<reference evidence="1 2" key="1">
    <citation type="submission" date="2020-02" db="EMBL/GenBank/DDBJ databases">
        <authorList>
            <person name="Ferguson B K."/>
        </authorList>
    </citation>
    <scope>NUCLEOTIDE SEQUENCE [LARGE SCALE GENOMIC DNA]</scope>
</reference>
<proteinExistence type="predicted"/>
<accession>A0A6H5I1A7</accession>
<sequence>MYGVPYQLQATTTHTHTHKHCGSTRRDTPGHSYCFDGCERTTSLREGNDSLYRRDFALPERSGGARSGSQIVGTSAMIMTTTTTRTKRSPSRKGCTTRPMPLLYIYTGLFIIRAFTYEAHAKRSVPRASREADAESEQPVLQLLQPALRSFVLIASVGPQGSRRTQLRTFDSYINVRRSCARDVGIGTAQMVHNTGAATTTTDGSASILLVPRAAHYAVVSVAGGMGELLLRLENASHTHTHTHMTNTSDNACIIDWVAWRAMMCACSVKMIFKLLYSRIINDVSGPIGISLVSFSRLINALTGRYGEKRLTRYFWEESTIFNWEPTKFRYLLSKHRNLNVIRKPALCCAAAAASCKSTNPLHPPLRLSPTLPDLNSCSACAQKQITGRPNTARNGHDDPLYVQAEEFARSMIATAHKFAYTSLEQSREMPEIYNSPRSAVDHCLELKIFRESKNRKQYIRTGKIRMIDGEIKKEPQRSGNVTMRI</sequence>
<organism evidence="1 2">
    <name type="scientific">Trichogramma brassicae</name>
    <dbReference type="NCBI Taxonomy" id="86971"/>
    <lineage>
        <taxon>Eukaryota</taxon>
        <taxon>Metazoa</taxon>
        <taxon>Ecdysozoa</taxon>
        <taxon>Arthropoda</taxon>
        <taxon>Hexapoda</taxon>
        <taxon>Insecta</taxon>
        <taxon>Pterygota</taxon>
        <taxon>Neoptera</taxon>
        <taxon>Endopterygota</taxon>
        <taxon>Hymenoptera</taxon>
        <taxon>Apocrita</taxon>
        <taxon>Proctotrupomorpha</taxon>
        <taxon>Chalcidoidea</taxon>
        <taxon>Trichogrammatidae</taxon>
        <taxon>Trichogramma</taxon>
    </lineage>
</organism>
<dbReference type="EMBL" id="CADCXV010000336">
    <property type="protein sequence ID" value="CAB0029679.1"/>
    <property type="molecule type" value="Genomic_DNA"/>
</dbReference>
<dbReference type="Proteomes" id="UP000479190">
    <property type="component" value="Unassembled WGS sequence"/>
</dbReference>
<gene>
    <name evidence="1" type="ORF">TBRA_LOCUS1707</name>
</gene>
<evidence type="ECO:0000313" key="1">
    <source>
        <dbReference type="EMBL" id="CAB0029679.1"/>
    </source>
</evidence>
<keyword evidence="2" id="KW-1185">Reference proteome</keyword>
<evidence type="ECO:0000313" key="2">
    <source>
        <dbReference type="Proteomes" id="UP000479190"/>
    </source>
</evidence>
<name>A0A6H5I1A7_9HYME</name>
<dbReference type="AlphaFoldDB" id="A0A6H5I1A7"/>
<protein>
    <submittedName>
        <fullName evidence="1">Uncharacterized protein</fullName>
    </submittedName>
</protein>